<organism evidence="1 2">
    <name type="scientific">Mucilaginibacter terrae</name>
    <dbReference type="NCBI Taxonomy" id="1955052"/>
    <lineage>
        <taxon>Bacteria</taxon>
        <taxon>Pseudomonadati</taxon>
        <taxon>Bacteroidota</taxon>
        <taxon>Sphingobacteriia</taxon>
        <taxon>Sphingobacteriales</taxon>
        <taxon>Sphingobacteriaceae</taxon>
        <taxon>Mucilaginibacter</taxon>
    </lineage>
</organism>
<dbReference type="RefSeq" id="WP_311947200.1">
    <property type="nucleotide sequence ID" value="NZ_JAVLVU010000001.1"/>
</dbReference>
<dbReference type="SUPFAM" id="SSF49464">
    <property type="entry name" value="Carboxypeptidase regulatory domain-like"/>
    <property type="match status" value="1"/>
</dbReference>
<dbReference type="Proteomes" id="UP001258315">
    <property type="component" value="Unassembled WGS sequence"/>
</dbReference>
<sequence length="190" mass="20632">MKKPVIRRQTSHRPNVNRSFNPLNILTKMYALLRTKKFSFTFLFLIASAVVYGQTGTIKGTVTTSDGKPAEFVSIGLNGTTKGTTVNQKGTYQLNHVAAGAYTLTAKFVGLTTQSKVVEVKPNEITIADFMLSENLEQLQEVVISGTKNNKFAAKKSDYVARLTPGKPGESTGVYGCSQGTFERADRGGL</sequence>
<name>A0ABU3GNH7_9SPHI</name>
<keyword evidence="2" id="KW-1185">Reference proteome</keyword>
<proteinExistence type="predicted"/>
<evidence type="ECO:0000313" key="2">
    <source>
        <dbReference type="Proteomes" id="UP001258315"/>
    </source>
</evidence>
<accession>A0ABU3GNH7</accession>
<dbReference type="Pfam" id="PF13715">
    <property type="entry name" value="CarbopepD_reg_2"/>
    <property type="match status" value="1"/>
</dbReference>
<protein>
    <recommendedName>
        <fullName evidence="3">Carboxypeptidase-like regulatory domain-containing protein</fullName>
    </recommendedName>
</protein>
<comment type="caution">
    <text evidence="1">The sequence shown here is derived from an EMBL/GenBank/DDBJ whole genome shotgun (WGS) entry which is preliminary data.</text>
</comment>
<gene>
    <name evidence="1" type="ORF">QE417_000412</name>
</gene>
<evidence type="ECO:0008006" key="3">
    <source>
        <dbReference type="Google" id="ProtNLM"/>
    </source>
</evidence>
<dbReference type="EMBL" id="JAVLVU010000001">
    <property type="protein sequence ID" value="MDT3401340.1"/>
    <property type="molecule type" value="Genomic_DNA"/>
</dbReference>
<dbReference type="InterPro" id="IPR008969">
    <property type="entry name" value="CarboxyPept-like_regulatory"/>
</dbReference>
<reference evidence="2" key="1">
    <citation type="submission" date="2023-07" db="EMBL/GenBank/DDBJ databases">
        <title>Functional and genomic diversity of the sorghum phyllosphere microbiome.</title>
        <authorList>
            <person name="Shade A."/>
        </authorList>
    </citation>
    <scope>NUCLEOTIDE SEQUENCE [LARGE SCALE GENOMIC DNA]</scope>
    <source>
        <strain evidence="2">SORGH_AS_0422</strain>
    </source>
</reference>
<dbReference type="Gene3D" id="2.60.40.1120">
    <property type="entry name" value="Carboxypeptidase-like, regulatory domain"/>
    <property type="match status" value="1"/>
</dbReference>
<evidence type="ECO:0000313" key="1">
    <source>
        <dbReference type="EMBL" id="MDT3401340.1"/>
    </source>
</evidence>